<proteinExistence type="predicted"/>
<feature type="region of interest" description="Disordered" evidence="1">
    <location>
        <begin position="32"/>
        <end position="92"/>
    </location>
</feature>
<reference evidence="3 4" key="1">
    <citation type="submission" date="2015-02" db="EMBL/GenBank/DDBJ databases">
        <authorList>
            <person name="Ju K.-S."/>
            <person name="Doroghazi J.R."/>
            <person name="Metcalf W."/>
        </authorList>
    </citation>
    <scope>NUCLEOTIDE SEQUENCE [LARGE SCALE GENOMIC DNA]</scope>
    <source>
        <strain evidence="3 4">ATCC 31215</strain>
    </source>
</reference>
<dbReference type="Pfam" id="PF04205">
    <property type="entry name" value="FMN_bind"/>
    <property type="match status" value="1"/>
</dbReference>
<dbReference type="AlphaFoldDB" id="A0A0F2TB19"/>
<evidence type="ECO:0000313" key="4">
    <source>
        <dbReference type="Proteomes" id="UP000033699"/>
    </source>
</evidence>
<comment type="caution">
    <text evidence="3">The sequence shown here is derived from an EMBL/GenBank/DDBJ whole genome shotgun (WGS) entry which is preliminary data.</text>
</comment>
<dbReference type="SMART" id="SM00900">
    <property type="entry name" value="FMN_bind"/>
    <property type="match status" value="1"/>
</dbReference>
<protein>
    <recommendedName>
        <fullName evidence="2">FMN-binding domain-containing protein</fullName>
    </recommendedName>
</protein>
<evidence type="ECO:0000313" key="3">
    <source>
        <dbReference type="EMBL" id="KJS59505.1"/>
    </source>
</evidence>
<evidence type="ECO:0000256" key="1">
    <source>
        <dbReference type="SAM" id="MobiDB-lite"/>
    </source>
</evidence>
<dbReference type="EMBL" id="JZKH01000067">
    <property type="protein sequence ID" value="KJS59505.1"/>
    <property type="molecule type" value="Genomic_DNA"/>
</dbReference>
<sequence length="173" mass="17335">MRVEEYEVRRAVVTAAATTAGVVLLLSLKPHTGQGGAATRPISSDPGAAAAEPPSTASTAGPSAAAGPSSGAAPSSAAPATATRSITGDAADTRYGPVQVKVTLAGARITRIDVLRYPNDSGRDRSISGYALPQLNQEAIAAQSADIDVVSGASYTSDGYTRSLQSALDKAHA</sequence>
<dbReference type="GO" id="GO:0016020">
    <property type="term" value="C:membrane"/>
    <property type="evidence" value="ECO:0007669"/>
    <property type="project" value="InterPro"/>
</dbReference>
<name>A0A0F2TB19_STRR3</name>
<feature type="domain" description="FMN-binding" evidence="2">
    <location>
        <begin position="94"/>
        <end position="171"/>
    </location>
</feature>
<keyword evidence="4" id="KW-1185">Reference proteome</keyword>
<evidence type="ECO:0000259" key="2">
    <source>
        <dbReference type="SMART" id="SM00900"/>
    </source>
</evidence>
<gene>
    <name evidence="3" type="ORF">VM95_27035</name>
</gene>
<feature type="compositionally biased region" description="Low complexity" evidence="1">
    <location>
        <begin position="46"/>
        <end position="83"/>
    </location>
</feature>
<dbReference type="PATRIC" id="fig|359131.3.peg.6616"/>
<organism evidence="3 4">
    <name type="scientific">Streptomyces rubellomurinus (strain ATCC 31215)</name>
    <dbReference type="NCBI Taxonomy" id="359131"/>
    <lineage>
        <taxon>Bacteria</taxon>
        <taxon>Bacillati</taxon>
        <taxon>Actinomycetota</taxon>
        <taxon>Actinomycetes</taxon>
        <taxon>Kitasatosporales</taxon>
        <taxon>Streptomycetaceae</taxon>
        <taxon>Streptomyces</taxon>
    </lineage>
</organism>
<dbReference type="GO" id="GO:0010181">
    <property type="term" value="F:FMN binding"/>
    <property type="evidence" value="ECO:0007669"/>
    <property type="project" value="InterPro"/>
</dbReference>
<dbReference type="InterPro" id="IPR007329">
    <property type="entry name" value="FMN-bd"/>
</dbReference>
<dbReference type="Gene3D" id="3.90.1010.20">
    <property type="match status" value="1"/>
</dbReference>
<accession>A0A0F2TB19</accession>
<dbReference type="Proteomes" id="UP000033699">
    <property type="component" value="Unassembled WGS sequence"/>
</dbReference>